<proteinExistence type="predicted"/>
<sequence>MAGMFQDSRDDLFDVSIRRRGTLTEDQVLQHSSVISFRSGKQADLRNFSSKEEVYTSARDSSSAGIRDTFDTGHEFQLYKEKYELSHPKVKLYDATHNLIVEGPLWPSFVGGGNSFADLKGSIPPINTSFYGPKFIQRAIPTHPVAGLSQFLGELEQFPRFFFDVNTLRSRIDFFHNLGDEYLNAVFGWLPFVQDLVKFGRALKHGSDLLIQYSRDSGRIVRRRRSENAITDTILDGPQDSPYPFHYIATGDGFADIYARGGNCHADQTKVRTKYQKYWFSGAFTYYAPPLDLPTLSNWTQYETFLNYLAGSRITPKVLYDLTPWSWLADWVTNIGTNIGNAVDLQSDGLVMRYGYLMRETRFRDTVTTSIPENYFYGFRELDGQGVQSQSSITMKERVRATPYGFGLNPDAFSIKQWAILGALGLTLGTNKLRYR</sequence>
<accession>A0A514D1A3</accession>
<evidence type="ECO:0000313" key="1">
    <source>
        <dbReference type="EMBL" id="QDH87398.1"/>
    </source>
</evidence>
<dbReference type="EMBL" id="MN033346">
    <property type="protein sequence ID" value="QDH87398.1"/>
    <property type="molecule type" value="Genomic_RNA"/>
</dbReference>
<gene>
    <name evidence="1" type="ORF">H1BulkLitter5737_000003</name>
</gene>
<organism evidence="1">
    <name type="scientific">Leviviridae sp</name>
    <dbReference type="NCBI Taxonomy" id="2027243"/>
    <lineage>
        <taxon>Viruses</taxon>
        <taxon>Riboviria</taxon>
        <taxon>Orthornavirae</taxon>
        <taxon>Lenarviricota</taxon>
        <taxon>Leviviricetes</taxon>
        <taxon>Norzivirales</taxon>
        <taxon>Fiersviridae</taxon>
    </lineage>
</organism>
<reference evidence="1" key="1">
    <citation type="submission" date="2019-05" db="EMBL/GenBank/DDBJ databases">
        <title>Metatranscriptomic reconstruction reveals RNA viruses with the potential to shape carbon cycling in soil.</title>
        <authorList>
            <person name="Starr E.P."/>
            <person name="Nuccio E."/>
            <person name="Pett-Ridge J."/>
            <person name="Banfield J.F."/>
            <person name="Firestone M.K."/>
        </authorList>
    </citation>
    <scope>NUCLEOTIDE SEQUENCE</scope>
    <source>
        <strain evidence="1">H1_Bulk_Litter_5_scaffold_737</strain>
    </source>
</reference>
<name>A0A514D1A3_9VIRU</name>
<protein>
    <recommendedName>
        <fullName evidence="2">Maturation</fullName>
    </recommendedName>
</protein>
<evidence type="ECO:0008006" key="2">
    <source>
        <dbReference type="Google" id="ProtNLM"/>
    </source>
</evidence>